<gene>
    <name evidence="2" type="ORF">BJ508DRAFT_336049</name>
</gene>
<feature type="region of interest" description="Disordered" evidence="1">
    <location>
        <begin position="19"/>
        <end position="111"/>
    </location>
</feature>
<feature type="region of interest" description="Disordered" evidence="1">
    <location>
        <begin position="128"/>
        <end position="186"/>
    </location>
</feature>
<feature type="compositionally biased region" description="Polar residues" evidence="1">
    <location>
        <begin position="136"/>
        <end position="147"/>
    </location>
</feature>
<feature type="compositionally biased region" description="Low complexity" evidence="1">
    <location>
        <begin position="706"/>
        <end position="717"/>
    </location>
</feature>
<protein>
    <submittedName>
        <fullName evidence="2">Uncharacterized protein</fullName>
    </submittedName>
</protein>
<dbReference type="Proteomes" id="UP000275078">
    <property type="component" value="Unassembled WGS sequence"/>
</dbReference>
<accession>A0A3N4H9Y9</accession>
<name>A0A3N4H9Y9_ASCIM</name>
<reference evidence="2 3" key="1">
    <citation type="journal article" date="2018" name="Nat. Ecol. Evol.">
        <title>Pezizomycetes genomes reveal the molecular basis of ectomycorrhizal truffle lifestyle.</title>
        <authorList>
            <person name="Murat C."/>
            <person name="Payen T."/>
            <person name="Noel B."/>
            <person name="Kuo A."/>
            <person name="Morin E."/>
            <person name="Chen J."/>
            <person name="Kohler A."/>
            <person name="Krizsan K."/>
            <person name="Balestrini R."/>
            <person name="Da Silva C."/>
            <person name="Montanini B."/>
            <person name="Hainaut M."/>
            <person name="Levati E."/>
            <person name="Barry K.W."/>
            <person name="Belfiori B."/>
            <person name="Cichocki N."/>
            <person name="Clum A."/>
            <person name="Dockter R.B."/>
            <person name="Fauchery L."/>
            <person name="Guy J."/>
            <person name="Iotti M."/>
            <person name="Le Tacon F."/>
            <person name="Lindquist E.A."/>
            <person name="Lipzen A."/>
            <person name="Malagnac F."/>
            <person name="Mello A."/>
            <person name="Molinier V."/>
            <person name="Miyauchi S."/>
            <person name="Poulain J."/>
            <person name="Riccioni C."/>
            <person name="Rubini A."/>
            <person name="Sitrit Y."/>
            <person name="Splivallo R."/>
            <person name="Traeger S."/>
            <person name="Wang M."/>
            <person name="Zifcakova L."/>
            <person name="Wipf D."/>
            <person name="Zambonelli A."/>
            <person name="Paolocci F."/>
            <person name="Nowrousian M."/>
            <person name="Ottonello S."/>
            <person name="Baldrian P."/>
            <person name="Spatafora J.W."/>
            <person name="Henrissat B."/>
            <person name="Nagy L.G."/>
            <person name="Aury J.M."/>
            <person name="Wincker P."/>
            <person name="Grigoriev I.V."/>
            <person name="Bonfante P."/>
            <person name="Martin F.M."/>
        </authorList>
    </citation>
    <scope>NUCLEOTIDE SEQUENCE [LARGE SCALE GENOMIC DNA]</scope>
    <source>
        <strain evidence="2 3">RN42</strain>
    </source>
</reference>
<feature type="compositionally biased region" description="Polar residues" evidence="1">
    <location>
        <begin position="158"/>
        <end position="186"/>
    </location>
</feature>
<evidence type="ECO:0000256" key="1">
    <source>
        <dbReference type="SAM" id="MobiDB-lite"/>
    </source>
</evidence>
<dbReference type="EMBL" id="ML119931">
    <property type="protein sequence ID" value="RPA71415.1"/>
    <property type="molecule type" value="Genomic_DNA"/>
</dbReference>
<evidence type="ECO:0000313" key="2">
    <source>
        <dbReference type="EMBL" id="RPA71415.1"/>
    </source>
</evidence>
<organism evidence="2 3">
    <name type="scientific">Ascobolus immersus RN42</name>
    <dbReference type="NCBI Taxonomy" id="1160509"/>
    <lineage>
        <taxon>Eukaryota</taxon>
        <taxon>Fungi</taxon>
        <taxon>Dikarya</taxon>
        <taxon>Ascomycota</taxon>
        <taxon>Pezizomycotina</taxon>
        <taxon>Pezizomycetes</taxon>
        <taxon>Pezizales</taxon>
        <taxon>Ascobolaceae</taxon>
        <taxon>Ascobolus</taxon>
    </lineage>
</organism>
<keyword evidence="3" id="KW-1185">Reference proteome</keyword>
<feature type="compositionally biased region" description="Basic and acidic residues" evidence="1">
    <location>
        <begin position="652"/>
        <end position="691"/>
    </location>
</feature>
<feature type="compositionally biased region" description="Polar residues" evidence="1">
    <location>
        <begin position="26"/>
        <end position="41"/>
    </location>
</feature>
<dbReference type="AlphaFoldDB" id="A0A3N4H9Y9"/>
<proteinExistence type="predicted"/>
<evidence type="ECO:0000313" key="3">
    <source>
        <dbReference type="Proteomes" id="UP000275078"/>
    </source>
</evidence>
<feature type="region of interest" description="Disordered" evidence="1">
    <location>
        <begin position="652"/>
        <end position="717"/>
    </location>
</feature>
<sequence length="717" mass="79645">MSIAYPGFDLRSCIKGQATPTRRIHNSTLSSSLRFNMSQSRRGPGRPVGTTKENGYGLKRAADDGNLSGTDDVPASTPAAKKAKKGTPKTVPGKRNTHANPGNTAEEASVGDELDNLSLLGDENIIESDSDADLPNHTNSAATSTQAPRDPKKKVVGTTPSRAVSRGPPQSSQLQRETSNPSTGEFNITITNKQMEAAPGFVASKLRSRVSVSVNQLSLDYAMHNVESIAEWKARVTMLMGELFLFYKVLSPDDRRGIFDRIFPAKWSGNDKVVSGCIRFLRDCQGTYLASYRNKVMAYVSWWRNSEAGKQYREYLKAKEAQAGFAGSKFIEKPQVKHLLRWDHEGSSFVGIKLTMFHAIDIFDFVLPMLEPSPEMWPGLNIPADRQCCRIYGNGIKRKVFYPVVFGNQKVTIENVSHQYTQEALLQPPIKKAGSITEQFQAYGNGSEEFKFTRVDAGPARVYEPKVLPATTDTGTEAGAAANEYDSEYEDYDPDTEYLATYPLPPNAEVTDNTVLESNPELITKIEADAKDDVNAVLSAVYYTMDKQGLPYNPDHIKRSLMHLLYSVSSPRDSGPSQLALEWQHGSIFHRYGIMEAVQLQHEKVFNILVKGVRKLNNKLRKLLETIKKTNTNARASLQQLRAQHEERRLLSHQIDAEEKARQDMEAEARGLGEHQLSDEDSSSDREDPNDNIKSPAEQSGGGFFGRSSFGGFKDLD</sequence>